<keyword evidence="2" id="KW-1185">Reference proteome</keyword>
<gene>
    <name evidence="1" type="ORF">E5L68_012320</name>
</gene>
<dbReference type="EMBL" id="SRMP02000021">
    <property type="protein sequence ID" value="MFN0292183.1"/>
    <property type="molecule type" value="Genomic_DNA"/>
</dbReference>
<proteinExistence type="predicted"/>
<dbReference type="Proteomes" id="UP001517367">
    <property type="component" value="Unassembled WGS sequence"/>
</dbReference>
<dbReference type="PROSITE" id="PS51257">
    <property type="entry name" value="PROKAR_LIPOPROTEIN"/>
    <property type="match status" value="1"/>
</dbReference>
<evidence type="ECO:0000313" key="1">
    <source>
        <dbReference type="EMBL" id="MFN0292183.1"/>
    </source>
</evidence>
<comment type="caution">
    <text evidence="1">The sequence shown here is derived from an EMBL/GenBank/DDBJ whole genome shotgun (WGS) entry which is preliminary data.</text>
</comment>
<reference evidence="1 2" key="1">
    <citation type="submission" date="2024-12" db="EMBL/GenBank/DDBJ databases">
        <authorList>
            <person name="Hu S."/>
        </authorList>
    </citation>
    <scope>NUCLEOTIDE SEQUENCE [LARGE SCALE GENOMIC DNA]</scope>
    <source>
        <strain evidence="1 2">P-25</strain>
    </source>
</reference>
<dbReference type="RefSeq" id="WP_138731002.1">
    <property type="nucleotide sequence ID" value="NZ_SRMP02000021.1"/>
</dbReference>
<protein>
    <recommendedName>
        <fullName evidence="3">Lipoprotein</fullName>
    </recommendedName>
</protein>
<evidence type="ECO:0000313" key="2">
    <source>
        <dbReference type="Proteomes" id="UP001517367"/>
    </source>
</evidence>
<organism evidence="1 2">
    <name type="scientific">Pedobacter helvus</name>
    <dbReference type="NCBI Taxonomy" id="2563444"/>
    <lineage>
        <taxon>Bacteria</taxon>
        <taxon>Pseudomonadati</taxon>
        <taxon>Bacteroidota</taxon>
        <taxon>Sphingobacteriia</taxon>
        <taxon>Sphingobacteriales</taxon>
        <taxon>Sphingobacteriaceae</taxon>
        <taxon>Pedobacter</taxon>
    </lineage>
</organism>
<accession>A0ABW9JKA0</accession>
<sequence>MNRSIVCLSSLIVCFSFFISSCDKENTQNEDQQELAKLLTKIRTLAESSRCGDDINIQTLPFGNKACGGPSSYVAYTNTINVQELEKLAANYTDLEIRYNKKWSVISDCALVGGPKSVNCSNGKLQVIY</sequence>
<name>A0ABW9JKA0_9SPHI</name>
<evidence type="ECO:0008006" key="3">
    <source>
        <dbReference type="Google" id="ProtNLM"/>
    </source>
</evidence>